<dbReference type="GeneID" id="11971414"/>
<dbReference type="HOGENOM" id="CLU_965085_0_0_2"/>
<dbReference type="Gene3D" id="3.40.50.1820">
    <property type="entry name" value="alpha/beta hydrolase"/>
    <property type="match status" value="1"/>
</dbReference>
<dbReference type="EMBL" id="CP003243">
    <property type="protein sequence ID" value="AFD00042.1"/>
    <property type="molecule type" value="Genomic_DNA"/>
</dbReference>
<evidence type="ECO:0000259" key="2">
    <source>
        <dbReference type="Pfam" id="PF05448"/>
    </source>
</evidence>
<dbReference type="InterPro" id="IPR029058">
    <property type="entry name" value="AB_hydrolase_fold"/>
</dbReference>
<dbReference type="InterPro" id="IPR008391">
    <property type="entry name" value="AXE1_dom"/>
</dbReference>
<dbReference type="InterPro" id="IPR050261">
    <property type="entry name" value="FrsA_esterase"/>
</dbReference>
<feature type="domain" description="Acetyl xylan esterase" evidence="2">
    <location>
        <begin position="86"/>
        <end position="227"/>
    </location>
</feature>
<dbReference type="STRING" id="1041930.Mtc_1288"/>
<feature type="transmembrane region" description="Helical" evidence="1">
    <location>
        <begin position="20"/>
        <end position="40"/>
    </location>
</feature>
<keyword evidence="1" id="KW-0812">Transmembrane</keyword>
<protein>
    <submittedName>
        <fullName evidence="3">Acetyl xylan esterase (AXE1)</fullName>
    </submittedName>
</protein>
<dbReference type="Proteomes" id="UP000005233">
    <property type="component" value="Chromosome"/>
</dbReference>
<organism evidence="3 4">
    <name type="scientific">Methanocella conradii (strain DSM 24694 / JCM 17849 / CGMCC 1.5162 / HZ254)</name>
    <dbReference type="NCBI Taxonomy" id="1041930"/>
    <lineage>
        <taxon>Archaea</taxon>
        <taxon>Methanobacteriati</taxon>
        <taxon>Methanobacteriota</taxon>
        <taxon>Stenosarchaea group</taxon>
        <taxon>Methanomicrobia</taxon>
        <taxon>Methanocellales</taxon>
        <taxon>Methanocellaceae</taxon>
        <taxon>Methanocella</taxon>
    </lineage>
</organism>
<evidence type="ECO:0000256" key="1">
    <source>
        <dbReference type="SAM" id="Phobius"/>
    </source>
</evidence>
<keyword evidence="1" id="KW-0472">Membrane</keyword>
<dbReference type="eggNOG" id="arCOG01654">
    <property type="taxonomic scope" value="Archaea"/>
</dbReference>
<keyword evidence="1" id="KW-1133">Transmembrane helix</keyword>
<gene>
    <name evidence="3" type="ordered locus">Mtc_1288</name>
</gene>
<dbReference type="KEGG" id="mez:Mtc_1288"/>
<evidence type="ECO:0000313" key="4">
    <source>
        <dbReference type="Proteomes" id="UP000005233"/>
    </source>
</evidence>
<dbReference type="PANTHER" id="PTHR22946">
    <property type="entry name" value="DIENELACTONE HYDROLASE DOMAIN-CONTAINING PROTEIN-RELATED"/>
    <property type="match status" value="1"/>
</dbReference>
<dbReference type="PANTHER" id="PTHR22946:SF0">
    <property type="entry name" value="DIENELACTONE HYDROLASE DOMAIN-CONTAINING PROTEIN"/>
    <property type="match status" value="1"/>
</dbReference>
<accession>H8I9J7</accession>
<name>H8I9J7_METCZ</name>
<keyword evidence="4" id="KW-1185">Reference proteome</keyword>
<dbReference type="OrthoDB" id="117239at2157"/>
<sequence>MSKKRVEEKRKKERSRRLLYAGICAVAFIIVMGLIFFAWYSNVPKKSETAKLWSIDDAGKLNFTERGKVEGRATVIENTDGYTLEKVVYKSFGDDVYALLRRPKNVTRPPVVIVLPAATITKEADHATAEALCEMGYASLTLDLRGNGGETGGYWVSNWTAGFDDFLAGGDPVQYKQVYDVLKGLDYVKSREDLDGGNVCLLGESMGGMWAIVAAGLEPDFKGVITISSCDFELPDTSDAQALRFVNAVLPSNYLKDLPPRKLAMFQFDGDIVVTMEQGKALYDKAYEPKAWHLYSGGIHGVYDKAYGADLRSELKEMLGK</sequence>
<dbReference type="SUPFAM" id="SSF53474">
    <property type="entry name" value="alpha/beta-Hydrolases"/>
    <property type="match status" value="1"/>
</dbReference>
<dbReference type="Pfam" id="PF05448">
    <property type="entry name" value="AXE1"/>
    <property type="match status" value="1"/>
</dbReference>
<dbReference type="AlphaFoldDB" id="H8I9J7"/>
<dbReference type="RefSeq" id="WP_014405879.1">
    <property type="nucleotide sequence ID" value="NC_017034.1"/>
</dbReference>
<reference evidence="3 4" key="1">
    <citation type="journal article" date="2012" name="J. Bacteriol.">
        <title>Complete genome sequence of a thermophilic methanogen, Methanocella conradii HZ254, isolated from Chinese rice field soil.</title>
        <authorList>
            <person name="Lu Z."/>
            <person name="Lu Y."/>
        </authorList>
    </citation>
    <scope>NUCLEOTIDE SEQUENCE [LARGE SCALE GENOMIC DNA]</scope>
    <source>
        <strain evidence="4">DSM 24694 / JCM 17849 / CGMCC 1.5162 / HZ254</strain>
    </source>
</reference>
<proteinExistence type="predicted"/>
<evidence type="ECO:0000313" key="3">
    <source>
        <dbReference type="EMBL" id="AFD00042.1"/>
    </source>
</evidence>